<sequence length="61" mass="7105">MSSSISSSMTIIPWEVATPEELGDKLGDSCLSLQQELEEEEWRKVQEADRIHREREAKTWK</sequence>
<evidence type="ECO:0000313" key="2">
    <source>
        <dbReference type="Proteomes" id="UP000054018"/>
    </source>
</evidence>
<evidence type="ECO:0000313" key="1">
    <source>
        <dbReference type="EMBL" id="KIK20335.1"/>
    </source>
</evidence>
<proteinExistence type="predicted"/>
<organism evidence="1 2">
    <name type="scientific">Pisolithus microcarpus 441</name>
    <dbReference type="NCBI Taxonomy" id="765257"/>
    <lineage>
        <taxon>Eukaryota</taxon>
        <taxon>Fungi</taxon>
        <taxon>Dikarya</taxon>
        <taxon>Basidiomycota</taxon>
        <taxon>Agaricomycotina</taxon>
        <taxon>Agaricomycetes</taxon>
        <taxon>Agaricomycetidae</taxon>
        <taxon>Boletales</taxon>
        <taxon>Sclerodermatineae</taxon>
        <taxon>Pisolithaceae</taxon>
        <taxon>Pisolithus</taxon>
    </lineage>
</organism>
<dbReference type="HOGENOM" id="CLU_2923588_0_0_1"/>
<dbReference type="EMBL" id="KN833767">
    <property type="protein sequence ID" value="KIK20335.1"/>
    <property type="molecule type" value="Genomic_DNA"/>
</dbReference>
<protein>
    <submittedName>
        <fullName evidence="1">Uncharacterized protein</fullName>
    </submittedName>
</protein>
<reference evidence="2" key="2">
    <citation type="submission" date="2015-01" db="EMBL/GenBank/DDBJ databases">
        <title>Evolutionary Origins and Diversification of the Mycorrhizal Mutualists.</title>
        <authorList>
            <consortium name="DOE Joint Genome Institute"/>
            <consortium name="Mycorrhizal Genomics Consortium"/>
            <person name="Kohler A."/>
            <person name="Kuo A."/>
            <person name="Nagy L.G."/>
            <person name="Floudas D."/>
            <person name="Copeland A."/>
            <person name="Barry K.W."/>
            <person name="Cichocki N."/>
            <person name="Veneault-Fourrey C."/>
            <person name="LaButti K."/>
            <person name="Lindquist E.A."/>
            <person name="Lipzen A."/>
            <person name="Lundell T."/>
            <person name="Morin E."/>
            <person name="Murat C."/>
            <person name="Riley R."/>
            <person name="Ohm R."/>
            <person name="Sun H."/>
            <person name="Tunlid A."/>
            <person name="Henrissat B."/>
            <person name="Grigoriev I.V."/>
            <person name="Hibbett D.S."/>
            <person name="Martin F."/>
        </authorList>
    </citation>
    <scope>NUCLEOTIDE SEQUENCE [LARGE SCALE GENOMIC DNA]</scope>
    <source>
        <strain evidence="2">441</strain>
    </source>
</reference>
<dbReference type="Proteomes" id="UP000054018">
    <property type="component" value="Unassembled WGS sequence"/>
</dbReference>
<dbReference type="AlphaFoldDB" id="A0A0C9Y6M9"/>
<reference evidence="1 2" key="1">
    <citation type="submission" date="2014-04" db="EMBL/GenBank/DDBJ databases">
        <authorList>
            <consortium name="DOE Joint Genome Institute"/>
            <person name="Kuo A."/>
            <person name="Kohler A."/>
            <person name="Costa M.D."/>
            <person name="Nagy L.G."/>
            <person name="Floudas D."/>
            <person name="Copeland A."/>
            <person name="Barry K.W."/>
            <person name="Cichocki N."/>
            <person name="Veneault-Fourrey C."/>
            <person name="LaButti K."/>
            <person name="Lindquist E.A."/>
            <person name="Lipzen A."/>
            <person name="Lundell T."/>
            <person name="Morin E."/>
            <person name="Murat C."/>
            <person name="Sun H."/>
            <person name="Tunlid A."/>
            <person name="Henrissat B."/>
            <person name="Grigoriev I.V."/>
            <person name="Hibbett D.S."/>
            <person name="Martin F."/>
            <person name="Nordberg H.P."/>
            <person name="Cantor M.N."/>
            <person name="Hua S.X."/>
        </authorList>
    </citation>
    <scope>NUCLEOTIDE SEQUENCE [LARGE SCALE GENOMIC DNA]</scope>
    <source>
        <strain evidence="1 2">441</strain>
    </source>
</reference>
<name>A0A0C9Y6M9_9AGAM</name>
<accession>A0A0C9Y6M9</accession>
<gene>
    <name evidence="1" type="ORF">PISMIDRAFT_13087</name>
</gene>
<keyword evidence="2" id="KW-1185">Reference proteome</keyword>